<dbReference type="GO" id="GO:0008233">
    <property type="term" value="F:peptidase activity"/>
    <property type="evidence" value="ECO:0007669"/>
    <property type="project" value="UniProtKB-KW"/>
</dbReference>
<evidence type="ECO:0000256" key="8">
    <source>
        <dbReference type="RuleBase" id="RU364100"/>
    </source>
</evidence>
<evidence type="ECO:0000313" key="10">
    <source>
        <dbReference type="Proteomes" id="UP000481033"/>
    </source>
</evidence>
<keyword evidence="5" id="KW-0190">Covalent protein-DNA linkage</keyword>
<dbReference type="InterPro" id="IPR003738">
    <property type="entry name" value="SRAP"/>
</dbReference>
<dbReference type="GO" id="GO:0006508">
    <property type="term" value="P:proteolysis"/>
    <property type="evidence" value="ECO:0007669"/>
    <property type="project" value="UniProtKB-KW"/>
</dbReference>
<dbReference type="EC" id="3.4.-.-" evidence="8"/>
<evidence type="ECO:0000313" key="9">
    <source>
        <dbReference type="EMBL" id="NEZ60941.1"/>
    </source>
</evidence>
<evidence type="ECO:0000256" key="2">
    <source>
        <dbReference type="ARBA" id="ARBA00022670"/>
    </source>
</evidence>
<dbReference type="EMBL" id="QXHD01000004">
    <property type="protein sequence ID" value="NEZ60941.1"/>
    <property type="molecule type" value="Genomic_DNA"/>
</dbReference>
<keyword evidence="6" id="KW-0238">DNA-binding</keyword>
<keyword evidence="7" id="KW-0456">Lyase</keyword>
<dbReference type="Pfam" id="PF02586">
    <property type="entry name" value="SRAP"/>
    <property type="match status" value="1"/>
</dbReference>
<organism evidence="9 10">
    <name type="scientific">Adonisia turfae CCMR0081</name>
    <dbReference type="NCBI Taxonomy" id="2292702"/>
    <lineage>
        <taxon>Bacteria</taxon>
        <taxon>Bacillati</taxon>
        <taxon>Cyanobacteriota</taxon>
        <taxon>Adonisia</taxon>
        <taxon>Adonisia turfae</taxon>
    </lineage>
</organism>
<dbReference type="RefSeq" id="WP_163703718.1">
    <property type="nucleotide sequence ID" value="NZ_QXHD01000004.1"/>
</dbReference>
<evidence type="ECO:0000256" key="4">
    <source>
        <dbReference type="ARBA" id="ARBA00022801"/>
    </source>
</evidence>
<evidence type="ECO:0000256" key="3">
    <source>
        <dbReference type="ARBA" id="ARBA00022763"/>
    </source>
</evidence>
<keyword evidence="2 8" id="KW-0645">Protease</keyword>
<dbReference type="AlphaFoldDB" id="A0A6M0RZ53"/>
<dbReference type="PANTHER" id="PTHR13604:SF0">
    <property type="entry name" value="ABASIC SITE PROCESSING PROTEIN HMCES"/>
    <property type="match status" value="1"/>
</dbReference>
<comment type="similarity">
    <text evidence="1 8">Belongs to the SOS response-associated peptidase family.</text>
</comment>
<dbReference type="PANTHER" id="PTHR13604">
    <property type="entry name" value="DC12-RELATED"/>
    <property type="match status" value="1"/>
</dbReference>
<dbReference type="GO" id="GO:0003697">
    <property type="term" value="F:single-stranded DNA binding"/>
    <property type="evidence" value="ECO:0007669"/>
    <property type="project" value="InterPro"/>
</dbReference>
<proteinExistence type="inferred from homology"/>
<evidence type="ECO:0000256" key="1">
    <source>
        <dbReference type="ARBA" id="ARBA00008136"/>
    </source>
</evidence>
<dbReference type="GO" id="GO:0016829">
    <property type="term" value="F:lyase activity"/>
    <property type="evidence" value="ECO:0007669"/>
    <property type="project" value="UniProtKB-KW"/>
</dbReference>
<evidence type="ECO:0000256" key="7">
    <source>
        <dbReference type="ARBA" id="ARBA00023239"/>
    </source>
</evidence>
<accession>A0A6M0RZ53</accession>
<gene>
    <name evidence="9" type="ORF">DXZ20_35980</name>
</gene>
<reference evidence="9 10" key="1">
    <citation type="journal article" date="2020" name="Microb. Ecol.">
        <title>Ecogenomics of the Marine Benthic Filamentous Cyanobacterium Adonisia.</title>
        <authorList>
            <person name="Walter J.M."/>
            <person name="Coutinho F.H."/>
            <person name="Leomil L."/>
            <person name="Hargreaves P.I."/>
            <person name="Campeao M.E."/>
            <person name="Vieira V.V."/>
            <person name="Silva B.S."/>
            <person name="Fistarol G.O."/>
            <person name="Salomon P.S."/>
            <person name="Sawabe T."/>
            <person name="Mino S."/>
            <person name="Hosokawa M."/>
            <person name="Miyashita H."/>
            <person name="Maruyama F."/>
            <person name="van Verk M.C."/>
            <person name="Dutilh B.E."/>
            <person name="Thompson C.C."/>
            <person name="Thompson F.L."/>
        </authorList>
    </citation>
    <scope>NUCLEOTIDE SEQUENCE [LARGE SCALE GENOMIC DNA]</scope>
    <source>
        <strain evidence="9 10">CCMR0081</strain>
    </source>
</reference>
<keyword evidence="3" id="KW-0227">DNA damage</keyword>
<name>A0A6M0RZ53_9CYAN</name>
<dbReference type="SUPFAM" id="SSF143081">
    <property type="entry name" value="BB1717-like"/>
    <property type="match status" value="1"/>
</dbReference>
<keyword evidence="4 8" id="KW-0378">Hydrolase</keyword>
<keyword evidence="10" id="KW-1185">Reference proteome</keyword>
<sequence>MCGRYTQTHSGADLAEAFQLTTEPEPPPRYNIAPSQPVSAIIAGPDYRIFQWGLVPSWAKDYKIGYRLINARSETAAEKPSFRAAFKRRRCLIPADGFYEWQRTASNKKKQPFYIHLRERPIFAFAGLWEQWESGDGSYLETCTILTTTPNELMEPIHNRMPVIIPNADYDRWLTGTPAQVQGLMQPYNANDMEAYPVSTLVNSPRNELADCIAPLEV</sequence>
<evidence type="ECO:0000256" key="6">
    <source>
        <dbReference type="ARBA" id="ARBA00023125"/>
    </source>
</evidence>
<comment type="caution">
    <text evidence="9">The sequence shown here is derived from an EMBL/GenBank/DDBJ whole genome shotgun (WGS) entry which is preliminary data.</text>
</comment>
<protein>
    <recommendedName>
        <fullName evidence="8">Abasic site processing protein</fullName>
        <ecNumber evidence="8">3.4.-.-</ecNumber>
    </recommendedName>
</protein>
<dbReference type="GO" id="GO:0106300">
    <property type="term" value="P:protein-DNA covalent cross-linking repair"/>
    <property type="evidence" value="ECO:0007669"/>
    <property type="project" value="InterPro"/>
</dbReference>
<dbReference type="InterPro" id="IPR036590">
    <property type="entry name" value="SRAP-like"/>
</dbReference>
<evidence type="ECO:0000256" key="5">
    <source>
        <dbReference type="ARBA" id="ARBA00023124"/>
    </source>
</evidence>
<dbReference type="Gene3D" id="3.90.1680.10">
    <property type="entry name" value="SOS response associated peptidase-like"/>
    <property type="match status" value="1"/>
</dbReference>
<dbReference type="Proteomes" id="UP000481033">
    <property type="component" value="Unassembled WGS sequence"/>
</dbReference>